<dbReference type="Proteomes" id="UP000887579">
    <property type="component" value="Unplaced"/>
</dbReference>
<evidence type="ECO:0000313" key="2">
    <source>
        <dbReference type="WBParaSite" id="ES5_v2.g11548.t1"/>
    </source>
</evidence>
<protein>
    <submittedName>
        <fullName evidence="2">CCR4-NOT transcription complex subunit 4</fullName>
    </submittedName>
</protein>
<proteinExistence type="predicted"/>
<name>A0AC34F3E2_9BILA</name>
<dbReference type="WBParaSite" id="ES5_v2.g11548.t1">
    <property type="protein sequence ID" value="ES5_v2.g11548.t1"/>
    <property type="gene ID" value="ES5_v2.g11548"/>
</dbReference>
<organism evidence="1 2">
    <name type="scientific">Panagrolaimus sp. ES5</name>
    <dbReference type="NCBI Taxonomy" id="591445"/>
    <lineage>
        <taxon>Eukaryota</taxon>
        <taxon>Metazoa</taxon>
        <taxon>Ecdysozoa</taxon>
        <taxon>Nematoda</taxon>
        <taxon>Chromadorea</taxon>
        <taxon>Rhabditida</taxon>
        <taxon>Tylenchina</taxon>
        <taxon>Panagrolaimomorpha</taxon>
        <taxon>Panagrolaimoidea</taxon>
        <taxon>Panagrolaimidae</taxon>
        <taxon>Panagrolaimus</taxon>
    </lineage>
</organism>
<evidence type="ECO:0000313" key="1">
    <source>
        <dbReference type="Proteomes" id="UP000887579"/>
    </source>
</evidence>
<reference evidence="2" key="1">
    <citation type="submission" date="2022-11" db="UniProtKB">
        <authorList>
            <consortium name="WormBaseParasite"/>
        </authorList>
    </citation>
    <scope>IDENTIFICATION</scope>
</reference>
<accession>A0AC34F3E2</accession>
<sequence length="450" mass="51797">MSTDFDNDKDCPLCLEKLEVDDLHFYPCSCSFQICRFCWHRIKTDENGLCPQCRQPYSENPVTFCPSIPSKSQPHSERKVKEKPKEKKKDIIDARKHLSPYRVIQKNLVYVVGLPQCYATEKLLRSIFEKHGKITNLIIGTLPSSYSDEALNTAYLTYSNEDDALQAICDNSNLRLGGRNIKVTLGTTKYCAFFLKAEPCTRQECSYLHDVASREISFTKEDMQQGKHIEYEKDLIIDLYRSKNPDKYSPILEVRAIKPPSPVKPKKKEDEEKTKEKKQQDIIDARKYLSPYRVIQRNLVYVVGLPQRYANDRTLRNIFEKTGEISKMIIGTLPSNFSSDPLNTAYITYVNDEDALHAICANSKLRLGGRNIKVTLGTTKYCAFFLKGEECTRQECSYLHDIAPAEISFTKEDMHQGKHMEYEHKLIFNLYRSQGVVLSSDETSSSYESE</sequence>